<evidence type="ECO:0000256" key="4">
    <source>
        <dbReference type="HAMAP-Rule" id="MF_00349"/>
    </source>
</evidence>
<name>A0A401HPC7_9EURY</name>
<dbReference type="InterPro" id="IPR047868">
    <property type="entry name" value="Ribosomal_L34e_arc-type"/>
</dbReference>
<sequence length="91" mass="10618">MPAPRYRSRSLKKIFKRGPGNRTLIHYRRRKPSKAKCAQCGAVLNGVPRGRPSEIRKLSKTEKRPERPYGGYLCPRCLRRLMIEKARNLQL</sequence>
<evidence type="ECO:0000256" key="2">
    <source>
        <dbReference type="ARBA" id="ARBA00022980"/>
    </source>
</evidence>
<evidence type="ECO:0000313" key="5">
    <source>
        <dbReference type="EMBL" id="GBF36062.1"/>
    </source>
</evidence>
<dbReference type="HAMAP" id="MF_00349">
    <property type="entry name" value="Ribosomal_eL34"/>
    <property type="match status" value="1"/>
</dbReference>
<dbReference type="Pfam" id="PF01199">
    <property type="entry name" value="Ribosomal_L34e"/>
    <property type="match status" value="1"/>
</dbReference>
<dbReference type="Proteomes" id="UP000290527">
    <property type="component" value="Unassembled WGS sequence"/>
</dbReference>
<evidence type="ECO:0000313" key="6">
    <source>
        <dbReference type="Proteomes" id="UP000290527"/>
    </source>
</evidence>
<dbReference type="PRINTS" id="PR01250">
    <property type="entry name" value="RIBOSOMALL34"/>
</dbReference>
<dbReference type="NCBIfam" id="NF003143">
    <property type="entry name" value="PRK04059.1"/>
    <property type="match status" value="1"/>
</dbReference>
<keyword evidence="6" id="KW-1185">Reference proteome</keyword>
<dbReference type="InterPro" id="IPR008195">
    <property type="entry name" value="Ribosomal_eL34"/>
</dbReference>
<gene>
    <name evidence="4" type="primary">rpl34e</name>
    <name evidence="5" type="ORF">MHHB_P0287</name>
</gene>
<dbReference type="InterPro" id="IPR038562">
    <property type="entry name" value="Ribosomal_eL34_C_sf"/>
</dbReference>
<dbReference type="OrthoDB" id="43096at2157"/>
<dbReference type="GO" id="GO:0003735">
    <property type="term" value="F:structural constituent of ribosome"/>
    <property type="evidence" value="ECO:0007669"/>
    <property type="project" value="InterPro"/>
</dbReference>
<evidence type="ECO:0000256" key="3">
    <source>
        <dbReference type="ARBA" id="ARBA00023274"/>
    </source>
</evidence>
<protein>
    <recommendedName>
        <fullName evidence="4">Large ribosomal subunit protein eL34</fullName>
    </recommendedName>
</protein>
<keyword evidence="3 4" id="KW-0687">Ribonucleoprotein</keyword>
<reference evidence="5 6" key="1">
    <citation type="journal article" date="2019" name="Int. J. Syst. Evol. Microbiol.">
        <title>Methanofervidicoccus abyssi gen. nov., sp. nov., a hydrogenotrophic methanogen, isolated from a hydrothermal vent chimney in the Mid-Cayman Spreading Center, the Caribbean Sea.</title>
        <authorList>
            <person name="Sakai S."/>
            <person name="Takaki Y."/>
            <person name="Miyazaki M."/>
            <person name="Ogawara M."/>
            <person name="Yanagawa K."/>
            <person name="Miyazaki J."/>
            <person name="Takai K."/>
        </authorList>
    </citation>
    <scope>NUCLEOTIDE SEQUENCE [LARGE SCALE GENOMIC DNA]</scope>
    <source>
        <strain evidence="5 6">HHB</strain>
    </source>
</reference>
<dbReference type="GO" id="GO:1990904">
    <property type="term" value="C:ribonucleoprotein complex"/>
    <property type="evidence" value="ECO:0007669"/>
    <property type="project" value="UniProtKB-KW"/>
</dbReference>
<organism evidence="5 6">
    <name type="scientific">Methanofervidicoccus abyssi</name>
    <dbReference type="NCBI Taxonomy" id="2082189"/>
    <lineage>
        <taxon>Archaea</taxon>
        <taxon>Methanobacteriati</taxon>
        <taxon>Methanobacteriota</taxon>
        <taxon>Methanomada group</taxon>
        <taxon>Methanococci</taxon>
        <taxon>Methanococcales</taxon>
        <taxon>Methanofervidicoccus</taxon>
    </lineage>
</organism>
<dbReference type="Gene3D" id="6.20.340.10">
    <property type="match status" value="1"/>
</dbReference>
<keyword evidence="2 4" id="KW-0689">Ribosomal protein</keyword>
<dbReference type="AlphaFoldDB" id="A0A401HPC7"/>
<dbReference type="PANTHER" id="PTHR10759">
    <property type="entry name" value="60S RIBOSOMAL PROTEIN L34"/>
    <property type="match status" value="1"/>
</dbReference>
<dbReference type="EMBL" id="BFAX01000002">
    <property type="protein sequence ID" value="GBF36062.1"/>
    <property type="molecule type" value="Genomic_DNA"/>
</dbReference>
<comment type="similarity">
    <text evidence="1 4">Belongs to the eukaryotic ribosomal protein eL34 family.</text>
</comment>
<comment type="caution">
    <text evidence="5">The sequence shown here is derived from an EMBL/GenBank/DDBJ whole genome shotgun (WGS) entry which is preliminary data.</text>
</comment>
<dbReference type="GO" id="GO:0005840">
    <property type="term" value="C:ribosome"/>
    <property type="evidence" value="ECO:0007669"/>
    <property type="project" value="UniProtKB-KW"/>
</dbReference>
<accession>A0A401HPC7</accession>
<evidence type="ECO:0000256" key="1">
    <source>
        <dbReference type="ARBA" id="ARBA00009875"/>
    </source>
</evidence>
<dbReference type="RefSeq" id="WP_131006857.1">
    <property type="nucleotide sequence ID" value="NZ_BFAX01000002.1"/>
</dbReference>
<dbReference type="GO" id="GO:0006412">
    <property type="term" value="P:translation"/>
    <property type="evidence" value="ECO:0007669"/>
    <property type="project" value="UniProtKB-UniRule"/>
</dbReference>
<proteinExistence type="inferred from homology"/>